<proteinExistence type="predicted"/>
<protein>
    <submittedName>
        <fullName evidence="1">Uncharacterized protein</fullName>
    </submittedName>
</protein>
<reference evidence="1" key="1">
    <citation type="submission" date="2022-05" db="EMBL/GenBank/DDBJ databases">
        <title>Sphingomonas sp. strain RP10 Genome sequencing and assembly.</title>
        <authorList>
            <person name="Kim I."/>
        </authorList>
    </citation>
    <scope>NUCLEOTIDE SEQUENCE</scope>
    <source>
        <strain evidence="1">RP10</strain>
    </source>
</reference>
<dbReference type="RefSeq" id="WP_254287800.1">
    <property type="nucleotide sequence ID" value="NZ_JAMLDY010000003.1"/>
</dbReference>
<dbReference type="EMBL" id="JAMLDY010000003">
    <property type="protein sequence ID" value="MCP3733787.1"/>
    <property type="molecule type" value="Genomic_DNA"/>
</dbReference>
<name>A0A9X2HP54_9SPHN</name>
<gene>
    <name evidence="1" type="ORF">M9979_02685</name>
</gene>
<evidence type="ECO:0000313" key="2">
    <source>
        <dbReference type="Proteomes" id="UP001139486"/>
    </source>
</evidence>
<sequence>MMAETASGLMGEAMPAAPGGDGFTLTPGYPVTSACARVAAGLAGFDRDNMIAERRQGRKSMERVKGIEPSS</sequence>
<comment type="caution">
    <text evidence="1">The sequence shown here is derived from an EMBL/GenBank/DDBJ whole genome shotgun (WGS) entry which is preliminary data.</text>
</comment>
<accession>A0A9X2HP54</accession>
<dbReference type="Proteomes" id="UP001139486">
    <property type="component" value="Unassembled WGS sequence"/>
</dbReference>
<organism evidence="1 2">
    <name type="scientific">Sphingomonas liriopis</name>
    <dbReference type="NCBI Taxonomy" id="2949094"/>
    <lineage>
        <taxon>Bacteria</taxon>
        <taxon>Pseudomonadati</taxon>
        <taxon>Pseudomonadota</taxon>
        <taxon>Alphaproteobacteria</taxon>
        <taxon>Sphingomonadales</taxon>
        <taxon>Sphingomonadaceae</taxon>
        <taxon>Sphingomonas</taxon>
    </lineage>
</organism>
<keyword evidence="2" id="KW-1185">Reference proteome</keyword>
<dbReference type="AlphaFoldDB" id="A0A9X2HP54"/>
<evidence type="ECO:0000313" key="1">
    <source>
        <dbReference type="EMBL" id="MCP3733787.1"/>
    </source>
</evidence>